<sequence length="88" mass="9964">MFDQDLPMEMSADEIYRYVNALVAVAKVRGQFQLANQLETAMQLGSSGLEILGAIGNILRDNAALVDSLLPKLERLRVQRSIAYYYRR</sequence>
<protein>
    <submittedName>
        <fullName evidence="1">Uncharacterized protein</fullName>
    </submittedName>
</protein>
<gene>
    <name evidence="1" type="ordered locus">Psta_2315</name>
</gene>
<dbReference type="AlphaFoldDB" id="D2R3N1"/>
<evidence type="ECO:0000313" key="2">
    <source>
        <dbReference type="Proteomes" id="UP000001887"/>
    </source>
</evidence>
<proteinExistence type="predicted"/>
<dbReference type="EMBL" id="CP001848">
    <property type="protein sequence ID" value="ADB16985.1"/>
    <property type="molecule type" value="Genomic_DNA"/>
</dbReference>
<dbReference type="HOGENOM" id="CLU_2466345_0_0_0"/>
<accession>D2R3N1</accession>
<organism evidence="1 2">
    <name type="scientific">Pirellula staleyi (strain ATCC 27377 / DSM 6068 / ICPB 4128)</name>
    <name type="common">Pirella staleyi</name>
    <dbReference type="NCBI Taxonomy" id="530564"/>
    <lineage>
        <taxon>Bacteria</taxon>
        <taxon>Pseudomonadati</taxon>
        <taxon>Planctomycetota</taxon>
        <taxon>Planctomycetia</taxon>
        <taxon>Pirellulales</taxon>
        <taxon>Pirellulaceae</taxon>
        <taxon>Pirellula</taxon>
    </lineage>
</organism>
<reference evidence="1 2" key="1">
    <citation type="journal article" date="2009" name="Stand. Genomic Sci.">
        <title>Complete genome sequence of Pirellula staleyi type strain (ATCC 27377).</title>
        <authorList>
            <person name="Clum A."/>
            <person name="Tindall B.J."/>
            <person name="Sikorski J."/>
            <person name="Ivanova N."/>
            <person name="Mavrommatis K."/>
            <person name="Lucas S."/>
            <person name="Glavina del Rio T."/>
            <person name="Nolan M."/>
            <person name="Chen F."/>
            <person name="Tice H."/>
            <person name="Pitluck S."/>
            <person name="Cheng J.F."/>
            <person name="Chertkov O."/>
            <person name="Brettin T."/>
            <person name="Han C."/>
            <person name="Detter J.C."/>
            <person name="Kuske C."/>
            <person name="Bruce D."/>
            <person name="Goodwin L."/>
            <person name="Ovchinikova G."/>
            <person name="Pati A."/>
            <person name="Mikhailova N."/>
            <person name="Chen A."/>
            <person name="Palaniappan K."/>
            <person name="Land M."/>
            <person name="Hauser L."/>
            <person name="Chang Y.J."/>
            <person name="Jeffries C.D."/>
            <person name="Chain P."/>
            <person name="Rohde M."/>
            <person name="Goker M."/>
            <person name="Bristow J."/>
            <person name="Eisen J.A."/>
            <person name="Markowitz V."/>
            <person name="Hugenholtz P."/>
            <person name="Kyrpides N.C."/>
            <person name="Klenk H.P."/>
            <person name="Lapidus A."/>
        </authorList>
    </citation>
    <scope>NUCLEOTIDE SEQUENCE [LARGE SCALE GENOMIC DNA]</scope>
    <source>
        <strain evidence="2">ATCC 27377 / DSM 6068 / ICPB 4128</strain>
    </source>
</reference>
<name>D2R3N1_PIRSD</name>
<evidence type="ECO:0000313" key="1">
    <source>
        <dbReference type="EMBL" id="ADB16985.1"/>
    </source>
</evidence>
<keyword evidence="2" id="KW-1185">Reference proteome</keyword>
<dbReference type="KEGG" id="psl:Psta_2315"/>
<dbReference type="Proteomes" id="UP000001887">
    <property type="component" value="Chromosome"/>
</dbReference>